<keyword evidence="2" id="KW-1185">Reference proteome</keyword>
<accession>A0A7J7KD94</accession>
<protein>
    <submittedName>
        <fullName evidence="1">Uncharacterized protein</fullName>
    </submittedName>
</protein>
<sequence>MPVWSVVVDSPDPVADRVSLTIGEKLLKDASPHIAEYLNNENGQGYGEDTRATQEVNEMTPPISPVAPVEGHMTMETALEEIREMELQMLQTSRGCASYSVSCSHSHASPNRHTPYSLYTASHGYTSAKPLLATPLLATPLLATPLLNMPLLALPPGLDSPIITPICCRSPHYAVICHYYLVYIYFL</sequence>
<dbReference type="AlphaFoldDB" id="A0A7J7KD94"/>
<name>A0A7J7KD94_BUGNE</name>
<evidence type="ECO:0000313" key="2">
    <source>
        <dbReference type="Proteomes" id="UP000593567"/>
    </source>
</evidence>
<organism evidence="1 2">
    <name type="scientific">Bugula neritina</name>
    <name type="common">Brown bryozoan</name>
    <name type="synonym">Sertularia neritina</name>
    <dbReference type="NCBI Taxonomy" id="10212"/>
    <lineage>
        <taxon>Eukaryota</taxon>
        <taxon>Metazoa</taxon>
        <taxon>Spiralia</taxon>
        <taxon>Lophotrochozoa</taxon>
        <taxon>Bryozoa</taxon>
        <taxon>Gymnolaemata</taxon>
        <taxon>Cheilostomatida</taxon>
        <taxon>Flustrina</taxon>
        <taxon>Buguloidea</taxon>
        <taxon>Bugulidae</taxon>
        <taxon>Bugula</taxon>
    </lineage>
</organism>
<proteinExistence type="predicted"/>
<dbReference type="Proteomes" id="UP000593567">
    <property type="component" value="Unassembled WGS sequence"/>
</dbReference>
<comment type="caution">
    <text evidence="1">The sequence shown here is derived from an EMBL/GenBank/DDBJ whole genome shotgun (WGS) entry which is preliminary data.</text>
</comment>
<dbReference type="EMBL" id="VXIV02000759">
    <property type="protein sequence ID" value="KAF6036237.1"/>
    <property type="molecule type" value="Genomic_DNA"/>
</dbReference>
<reference evidence="1" key="1">
    <citation type="submission" date="2020-06" db="EMBL/GenBank/DDBJ databases">
        <title>Draft genome of Bugula neritina, a colonial animal packing powerful symbionts and potential medicines.</title>
        <authorList>
            <person name="Rayko M."/>
        </authorList>
    </citation>
    <scope>NUCLEOTIDE SEQUENCE [LARGE SCALE GENOMIC DNA]</scope>
    <source>
        <strain evidence="1">Kwan_BN1</strain>
    </source>
</reference>
<evidence type="ECO:0000313" key="1">
    <source>
        <dbReference type="EMBL" id="KAF6036237.1"/>
    </source>
</evidence>
<gene>
    <name evidence="1" type="ORF">EB796_005445</name>
</gene>